<name>R9WLT8_LIMRT</name>
<evidence type="ECO:0000313" key="1">
    <source>
        <dbReference type="EMBL" id="AGN99715.1"/>
    </source>
</evidence>
<accession>R9WLT8</accession>
<dbReference type="AlphaFoldDB" id="R9WLT8"/>
<dbReference type="Proteomes" id="UP000014360">
    <property type="component" value="Chromosome"/>
</dbReference>
<dbReference type="KEGG" id="lrt:LRI_1506"/>
<gene>
    <name evidence="1" type="ORF">LRI_1506</name>
</gene>
<dbReference type="HOGENOM" id="CLU_2538361_0_0_9"/>
<proteinExistence type="predicted"/>
<protein>
    <submittedName>
        <fullName evidence="1">Uncharacterized protein</fullName>
    </submittedName>
</protein>
<reference evidence="1 2" key="1">
    <citation type="submission" date="2013-06" db="EMBL/GenBank/DDBJ databases">
        <title>The Complete Genome Sequence of Lactobacillus reuteri I5007, a Probiotic Strain Isolated from Healthy Pig.</title>
        <authorList>
            <person name="Hou C."/>
            <person name="Qiao S."/>
            <person name="Zeng X."/>
            <person name="Ma X."/>
            <person name="Yang F."/>
        </authorList>
    </citation>
    <scope>NUCLEOTIDE SEQUENCE [LARGE SCALE GENOMIC DNA]</scope>
    <source>
        <strain evidence="1 2">I5007</strain>
    </source>
</reference>
<sequence>MDKAKKTNGKFTKFIKLELLNGDCVITSLKQINTIAESECLIVITRYSQIHSNTFREVMPIVINPKYVISAERVDGWLTQEEG</sequence>
<dbReference type="RefSeq" id="WP_016497037.1">
    <property type="nucleotide sequence ID" value="NC_021494.1"/>
</dbReference>
<dbReference type="PATRIC" id="fig|1340495.3.peg.1508"/>
<organism evidence="1 2">
    <name type="scientific">Limosilactobacillus reuteri I5007</name>
    <dbReference type="NCBI Taxonomy" id="1340495"/>
    <lineage>
        <taxon>Bacteria</taxon>
        <taxon>Bacillati</taxon>
        <taxon>Bacillota</taxon>
        <taxon>Bacilli</taxon>
        <taxon>Lactobacillales</taxon>
        <taxon>Lactobacillaceae</taxon>
        <taxon>Limosilactobacillus</taxon>
    </lineage>
</organism>
<dbReference type="EMBL" id="CP006011">
    <property type="protein sequence ID" value="AGN99715.1"/>
    <property type="molecule type" value="Genomic_DNA"/>
</dbReference>
<evidence type="ECO:0000313" key="2">
    <source>
        <dbReference type="Proteomes" id="UP000014360"/>
    </source>
</evidence>